<feature type="chain" id="PRO_5028909903" description="SGNH/GDSL hydrolase family protein" evidence="1">
    <location>
        <begin position="25"/>
        <end position="360"/>
    </location>
</feature>
<dbReference type="Gene3D" id="3.40.50.1110">
    <property type="entry name" value="SGNH hydrolase"/>
    <property type="match status" value="1"/>
</dbReference>
<keyword evidence="3" id="KW-1185">Reference proteome</keyword>
<dbReference type="KEGG" id="rter:IDM49_02060"/>
<dbReference type="SUPFAM" id="SSF52266">
    <property type="entry name" value="SGNH hydrolase"/>
    <property type="match status" value="1"/>
</dbReference>
<evidence type="ECO:0000313" key="2">
    <source>
        <dbReference type="EMBL" id="QNV38098.1"/>
    </source>
</evidence>
<dbReference type="GeneID" id="96623009"/>
<gene>
    <name evidence="2" type="ORF">IDM49_02060</name>
</gene>
<name>A0A7H2BEK2_9MICC</name>
<organism evidence="2 3">
    <name type="scientific">Rothia terrae</name>
    <dbReference type="NCBI Taxonomy" id="396015"/>
    <lineage>
        <taxon>Bacteria</taxon>
        <taxon>Bacillati</taxon>
        <taxon>Actinomycetota</taxon>
        <taxon>Actinomycetes</taxon>
        <taxon>Micrococcales</taxon>
        <taxon>Micrococcaceae</taxon>
        <taxon>Rothia</taxon>
    </lineage>
</organism>
<evidence type="ECO:0008006" key="4">
    <source>
        <dbReference type="Google" id="ProtNLM"/>
    </source>
</evidence>
<dbReference type="AlphaFoldDB" id="A0A7H2BEK2"/>
<dbReference type="InterPro" id="IPR036514">
    <property type="entry name" value="SGNH_hydro_sf"/>
</dbReference>
<dbReference type="EMBL" id="CP061539">
    <property type="protein sequence ID" value="QNV38098.1"/>
    <property type="molecule type" value="Genomic_DNA"/>
</dbReference>
<sequence length="360" mass="38391">MKKTIALSMGTLALLASGFVPAHAAEADTPAPAAQVAVAEDTATKMDAEAARHWLGKRMGSAIELDSKARAQKYERGYVVNYTDGNTSYQSAMSPQVYDFWTGANSPAISFEAQVARYGYPTGTETANHYWRHMSQGPLTRFYRESGDDMYGSTLAYTPSAGKVMDRSWWQYADDAIDWDESVVLGDSAVIPSWNTGYVAQGLQAAGYSANEYTAAGAGISATGADGLSIKNMVVDNAVALGIGTPWIVDIQASAADADVDPATLESDLRETIATLQKVYPNARIVVSDVPSTSDDAKLNDLSQRLEAVAGNSGARFVSTRGWVSTYGLQAQVNPDGTLSASAQDQLVTPLKWALRNAVK</sequence>
<reference evidence="2 3" key="1">
    <citation type="submission" date="2020-09" db="EMBL/GenBank/DDBJ databases">
        <title>Investigation of environmental microbes.</title>
        <authorList>
            <person name="Ou Y."/>
            <person name="Kang Q."/>
        </authorList>
    </citation>
    <scope>NUCLEOTIDE SEQUENCE [LARGE SCALE GENOMIC DNA]</scope>
    <source>
        <strain evidence="2 3">KJZ-14</strain>
    </source>
</reference>
<evidence type="ECO:0000313" key="3">
    <source>
        <dbReference type="Proteomes" id="UP000516404"/>
    </source>
</evidence>
<dbReference type="RefSeq" id="WP_190724855.1">
    <property type="nucleotide sequence ID" value="NZ_CP061539.1"/>
</dbReference>
<dbReference type="Proteomes" id="UP000516404">
    <property type="component" value="Chromosome"/>
</dbReference>
<keyword evidence="1" id="KW-0732">Signal</keyword>
<evidence type="ECO:0000256" key="1">
    <source>
        <dbReference type="SAM" id="SignalP"/>
    </source>
</evidence>
<feature type="signal peptide" evidence="1">
    <location>
        <begin position="1"/>
        <end position="24"/>
    </location>
</feature>
<protein>
    <recommendedName>
        <fullName evidence="4">SGNH/GDSL hydrolase family protein</fullName>
    </recommendedName>
</protein>
<accession>A0A7H2BEK2</accession>
<proteinExistence type="predicted"/>